<dbReference type="Pfam" id="PF04879">
    <property type="entry name" value="Molybdop_Fe4S4"/>
    <property type="match status" value="1"/>
</dbReference>
<evidence type="ECO:0000256" key="4">
    <source>
        <dbReference type="ARBA" id="ARBA00023002"/>
    </source>
</evidence>
<dbReference type="PIRSF" id="PIRSF000144">
    <property type="entry name" value="CbbBc"/>
    <property type="match status" value="1"/>
</dbReference>
<dbReference type="Gene3D" id="3.40.50.740">
    <property type="match status" value="1"/>
</dbReference>
<evidence type="ECO:0000256" key="5">
    <source>
        <dbReference type="ARBA" id="ARBA00023004"/>
    </source>
</evidence>
<dbReference type="AlphaFoldDB" id="A0A7D4C1S8"/>
<dbReference type="NCBIfam" id="TIGR01591">
    <property type="entry name" value="Fdh-alpha"/>
    <property type="match status" value="1"/>
</dbReference>
<dbReference type="GO" id="GO:0051539">
    <property type="term" value="F:4 iron, 4 sulfur cluster binding"/>
    <property type="evidence" value="ECO:0007669"/>
    <property type="project" value="UniProtKB-KW"/>
</dbReference>
<keyword evidence="3" id="KW-0479">Metal-binding</keyword>
<feature type="domain" description="4Fe-4S Mo/W bis-MGD-type" evidence="7">
    <location>
        <begin position="6"/>
        <end position="63"/>
    </location>
</feature>
<dbReference type="InterPro" id="IPR006656">
    <property type="entry name" value="Mopterin_OxRdtase"/>
</dbReference>
<dbReference type="InterPro" id="IPR050123">
    <property type="entry name" value="Prok_molybdopt-oxidoreductase"/>
</dbReference>
<dbReference type="EMBL" id="CP053941">
    <property type="protein sequence ID" value="QKG93396.1"/>
    <property type="molecule type" value="Genomic_DNA"/>
</dbReference>
<keyword evidence="6" id="KW-0411">Iron-sulfur</keyword>
<dbReference type="InterPro" id="IPR006963">
    <property type="entry name" value="Mopterin_OxRdtase_4Fe-4S_dom"/>
</dbReference>
<dbReference type="PROSITE" id="PS00932">
    <property type="entry name" value="MOLYBDOPTERIN_PROK_3"/>
    <property type="match status" value="1"/>
</dbReference>
<dbReference type="GO" id="GO:0003954">
    <property type="term" value="F:NADH dehydrogenase activity"/>
    <property type="evidence" value="ECO:0007669"/>
    <property type="project" value="TreeGrafter"/>
</dbReference>
<keyword evidence="2" id="KW-0004">4Fe-4S</keyword>
<dbReference type="SUPFAM" id="SSF53706">
    <property type="entry name" value="Formate dehydrogenase/DMSO reductase, domains 1-3"/>
    <property type="match status" value="1"/>
</dbReference>
<evidence type="ECO:0000259" key="7">
    <source>
        <dbReference type="PROSITE" id="PS51669"/>
    </source>
</evidence>
<organism evidence="8 9">
    <name type="scientific">Halorubrum salinarum</name>
    <dbReference type="NCBI Taxonomy" id="2739057"/>
    <lineage>
        <taxon>Archaea</taxon>
        <taxon>Methanobacteriati</taxon>
        <taxon>Methanobacteriota</taxon>
        <taxon>Stenosarchaea group</taxon>
        <taxon>Halobacteria</taxon>
        <taxon>Halobacteriales</taxon>
        <taxon>Haloferacaceae</taxon>
        <taxon>Halorubrum</taxon>
    </lineage>
</organism>
<evidence type="ECO:0000313" key="8">
    <source>
        <dbReference type="EMBL" id="QKG93396.1"/>
    </source>
</evidence>
<dbReference type="Pfam" id="PF00384">
    <property type="entry name" value="Molybdopterin"/>
    <property type="match status" value="1"/>
</dbReference>
<dbReference type="InterPro" id="IPR027467">
    <property type="entry name" value="MopterinOxRdtase_cofactor_BS"/>
</dbReference>
<dbReference type="GeneID" id="55595565"/>
<evidence type="ECO:0000256" key="2">
    <source>
        <dbReference type="ARBA" id="ARBA00022485"/>
    </source>
</evidence>
<protein>
    <submittedName>
        <fullName evidence="8">Formate dehydrogenase subunit alpha</fullName>
    </submittedName>
</protein>
<dbReference type="InterPro" id="IPR006657">
    <property type="entry name" value="MoPterin_dinucl-bd_dom"/>
</dbReference>
<dbReference type="GO" id="GO:0008863">
    <property type="term" value="F:formate dehydrogenase (NAD+) activity"/>
    <property type="evidence" value="ECO:0007669"/>
    <property type="project" value="InterPro"/>
</dbReference>
<dbReference type="GO" id="GO:0015942">
    <property type="term" value="P:formate metabolic process"/>
    <property type="evidence" value="ECO:0007669"/>
    <property type="project" value="InterPro"/>
</dbReference>
<dbReference type="SUPFAM" id="SSF50692">
    <property type="entry name" value="ADC-like"/>
    <property type="match status" value="1"/>
</dbReference>
<dbReference type="InterPro" id="IPR041924">
    <property type="entry name" value="Formate_Dh-H_N"/>
</dbReference>
<evidence type="ECO:0000313" key="9">
    <source>
        <dbReference type="Proteomes" id="UP000505020"/>
    </source>
</evidence>
<dbReference type="InterPro" id="IPR006655">
    <property type="entry name" value="Mopterin_OxRdtase_prok_CS"/>
</dbReference>
<dbReference type="GO" id="GO:0043546">
    <property type="term" value="F:molybdopterin cofactor binding"/>
    <property type="evidence" value="ECO:0007669"/>
    <property type="project" value="InterPro"/>
</dbReference>
<dbReference type="InterPro" id="IPR006478">
    <property type="entry name" value="Formate_DH_asu"/>
</dbReference>
<dbReference type="CDD" id="cd02753">
    <property type="entry name" value="MopB_Formate-Dh-H"/>
    <property type="match status" value="1"/>
</dbReference>
<dbReference type="RefSeq" id="WP_173230191.1">
    <property type="nucleotide sequence ID" value="NZ_CP053941.1"/>
</dbReference>
<dbReference type="SMART" id="SM00926">
    <property type="entry name" value="Molybdop_Fe4S4"/>
    <property type="match status" value="1"/>
</dbReference>
<dbReference type="Proteomes" id="UP000505020">
    <property type="component" value="Chromosome"/>
</dbReference>
<dbReference type="InterPro" id="IPR009010">
    <property type="entry name" value="Asp_de-COase-like_dom_sf"/>
</dbReference>
<comment type="similarity">
    <text evidence="1">Belongs to the prokaryotic molybdopterin-containing oxidoreductase family.</text>
</comment>
<keyword evidence="9" id="KW-1185">Reference proteome</keyword>
<dbReference type="PROSITE" id="PS00551">
    <property type="entry name" value="MOLYBDOPTERIN_PROK_1"/>
    <property type="match status" value="1"/>
</dbReference>
<dbReference type="PANTHER" id="PTHR43105:SF14">
    <property type="entry name" value="FORMATE DEHYDROGENASE H"/>
    <property type="match status" value="1"/>
</dbReference>
<dbReference type="KEGG" id="hsai:HPS36_11145"/>
<proteinExistence type="inferred from homology"/>
<evidence type="ECO:0000256" key="3">
    <source>
        <dbReference type="ARBA" id="ARBA00022723"/>
    </source>
</evidence>
<dbReference type="PROSITE" id="PS00490">
    <property type="entry name" value="MOLYBDOPTERIN_PROK_2"/>
    <property type="match status" value="1"/>
</dbReference>
<evidence type="ECO:0000256" key="1">
    <source>
        <dbReference type="ARBA" id="ARBA00010312"/>
    </source>
</evidence>
<reference evidence="8 9" key="1">
    <citation type="submission" date="2020-05" db="EMBL/GenBank/DDBJ databases">
        <title>Halorubrum RHB-C sp.nov., an extremely halophilic archaeon isolated from solar salt farm.</title>
        <authorList>
            <person name="Ho H."/>
            <person name="Danganan R.E."/>
            <person name="Dedeles G.R."/>
            <person name="Kim S.-G."/>
        </authorList>
    </citation>
    <scope>NUCLEOTIDE SEQUENCE [LARGE SCALE GENOMIC DNA]</scope>
    <source>
        <strain evidence="8 9">RHB-C</strain>
    </source>
</reference>
<dbReference type="GO" id="GO:0046872">
    <property type="term" value="F:metal ion binding"/>
    <property type="evidence" value="ECO:0007669"/>
    <property type="project" value="UniProtKB-KW"/>
</dbReference>
<evidence type="ECO:0000256" key="6">
    <source>
        <dbReference type="ARBA" id="ARBA00023014"/>
    </source>
</evidence>
<accession>A0A7D4C1S8</accession>
<keyword evidence="5" id="KW-0408">Iron</keyword>
<dbReference type="PANTHER" id="PTHR43105">
    <property type="entry name" value="RESPIRATORY NITRATE REDUCTASE"/>
    <property type="match status" value="1"/>
</dbReference>
<dbReference type="PROSITE" id="PS51669">
    <property type="entry name" value="4FE4S_MOW_BIS_MGD"/>
    <property type="match status" value="1"/>
</dbReference>
<sequence>MSSEPDNATKTICPYCGVGCGIRVLEGDEPGEMRFMPWGDAPVNEGSVCIKGGAATQVVDHEDRLTEPLIKENGEFREATWEEALGRVVDEMRSIREEHGPDGMGFFGSSKTFNEENYLIQKLARRYGTNQVDNCTRMCHASTVWALRTSLGMGAMTNSMADLEDSADVLWIQGANPGEQHPIANSQYFRQAVLEGATVIQVDPHANKTTRSFEIDETDRHMHLQLKPGTDIPLLNVVLKTILDRHEEEPDAGWIDEEFVEERTKGFDHLKETLADFDVEAAAEECGVPLEDIELAAEKYAMANDAAIFTGMGMSQHTCGVDNVQNEINLALVTGNLGRPGTGVNPLRGQNNVQGTCDVGAMPNVLPGYQLVDDDEARESVEEVWGFEVPEEPGLTNVEISHAIGDTVHGLYVMGENPIMSEPDGNETERRFREELDFMVVQDIFMTETAELADVVLPATTWAERDGTVTNTDRRVQRMRGVHKVHENTRHDLDILCEVGTRLFDGDEFDFDGPEEVFEELREVCPIMHGMTYDALGEAGIHWPCYEEGDEGDSFLYEDSFETDDGLGRIEGVVHQEPKETPDEEYPLVLTTARLEEHYNTGTMSRRSPTLSKQHPENFVDVHPNDAERYGIEDGDHVTLKSRRGEITVRADVTEDIKEGVVWTTPHFAAASANRLTNDVLDERAKIPEYKAASAEIEVGIEPAGDGAASADD</sequence>
<dbReference type="Pfam" id="PF01568">
    <property type="entry name" value="Molydop_binding"/>
    <property type="match status" value="1"/>
</dbReference>
<gene>
    <name evidence="8" type="primary">fdhF</name>
    <name evidence="8" type="ORF">HPS36_11145</name>
</gene>
<dbReference type="Gene3D" id="3.40.228.10">
    <property type="entry name" value="Dimethylsulfoxide Reductase, domain 2"/>
    <property type="match status" value="1"/>
</dbReference>
<dbReference type="GO" id="GO:0022904">
    <property type="term" value="P:respiratory electron transport chain"/>
    <property type="evidence" value="ECO:0007669"/>
    <property type="project" value="TreeGrafter"/>
</dbReference>
<dbReference type="GO" id="GO:0016020">
    <property type="term" value="C:membrane"/>
    <property type="evidence" value="ECO:0007669"/>
    <property type="project" value="TreeGrafter"/>
</dbReference>
<dbReference type="Gene3D" id="2.20.25.90">
    <property type="entry name" value="ADC-like domains"/>
    <property type="match status" value="1"/>
</dbReference>
<dbReference type="Gene3D" id="2.40.40.20">
    <property type="match status" value="1"/>
</dbReference>
<name>A0A7D4C1S8_9EURY</name>
<keyword evidence="4" id="KW-0560">Oxidoreductase</keyword>